<proteinExistence type="predicted"/>
<organism evidence="2 3">
    <name type="scientific">Rhizobium lusitanum</name>
    <dbReference type="NCBI Taxonomy" id="293958"/>
    <lineage>
        <taxon>Bacteria</taxon>
        <taxon>Pseudomonadati</taxon>
        <taxon>Pseudomonadota</taxon>
        <taxon>Alphaproteobacteria</taxon>
        <taxon>Hyphomicrobiales</taxon>
        <taxon>Rhizobiaceae</taxon>
        <taxon>Rhizobium/Agrobacterium group</taxon>
        <taxon>Rhizobium</taxon>
    </lineage>
</organism>
<evidence type="ECO:0000313" key="3">
    <source>
        <dbReference type="Proteomes" id="UP000199205"/>
    </source>
</evidence>
<reference evidence="2 3" key="1">
    <citation type="submission" date="2016-08" db="EMBL/GenBank/DDBJ databases">
        <authorList>
            <person name="Seilhamer J.J."/>
        </authorList>
    </citation>
    <scope>NUCLEOTIDE SEQUENCE [LARGE SCALE GENOMIC DNA]</scope>
    <source>
        <strain evidence="2 3">P1-7</strain>
    </source>
</reference>
<protein>
    <submittedName>
        <fullName evidence="2">Uncharacterized protein</fullName>
    </submittedName>
</protein>
<accession>A0A1C3XC76</accession>
<dbReference type="EMBL" id="FMAF01000031">
    <property type="protein sequence ID" value="SCB49745.1"/>
    <property type="molecule type" value="Genomic_DNA"/>
</dbReference>
<evidence type="ECO:0000256" key="1">
    <source>
        <dbReference type="SAM" id="Coils"/>
    </source>
</evidence>
<evidence type="ECO:0000313" key="2">
    <source>
        <dbReference type="EMBL" id="SCB49745.1"/>
    </source>
</evidence>
<feature type="coiled-coil region" evidence="1">
    <location>
        <begin position="42"/>
        <end position="77"/>
    </location>
</feature>
<keyword evidence="1" id="KW-0175">Coiled coil</keyword>
<sequence>MKPVPTRRKKVAPILEPVVSVDQTGDVVHAVAAAPKSFIDEMADLDAEVDALRRQLAEKLIEQNAQLRKMLARFDVR</sequence>
<dbReference type="Proteomes" id="UP000199205">
    <property type="component" value="Unassembled WGS sequence"/>
</dbReference>
<name>A0A1C3XC76_9HYPH</name>
<dbReference type="AlphaFoldDB" id="A0A1C3XC76"/>
<gene>
    <name evidence="2" type="ORF">GA0061101_13128</name>
</gene>